<comment type="catalytic activity">
    <reaction evidence="10">
        <text>XTP + H2O = XMP + diphosphate + H(+)</text>
        <dbReference type="Rhea" id="RHEA:28610"/>
        <dbReference type="ChEBI" id="CHEBI:15377"/>
        <dbReference type="ChEBI" id="CHEBI:15378"/>
        <dbReference type="ChEBI" id="CHEBI:33019"/>
        <dbReference type="ChEBI" id="CHEBI:57464"/>
        <dbReference type="ChEBI" id="CHEBI:61314"/>
        <dbReference type="EC" id="3.6.1.66"/>
    </reaction>
</comment>
<keyword evidence="8" id="KW-0546">Nucleotide metabolism</keyword>
<keyword evidence="7" id="KW-0460">Magnesium</keyword>
<proteinExistence type="inferred from homology"/>
<evidence type="ECO:0000256" key="12">
    <source>
        <dbReference type="ARBA" id="ARBA00071289"/>
    </source>
</evidence>
<dbReference type="PANTHER" id="PTHR11067:SF9">
    <property type="entry name" value="INOSINE TRIPHOSPHATE PYROPHOSPHATASE"/>
    <property type="match status" value="1"/>
</dbReference>
<name>A0A381VAT8_9ZZZZ</name>
<comment type="subunit">
    <text evidence="3">Homodimer.</text>
</comment>
<keyword evidence="5" id="KW-0547">Nucleotide-binding</keyword>
<dbReference type="CDD" id="cd00515">
    <property type="entry name" value="HAM1"/>
    <property type="match status" value="1"/>
</dbReference>
<dbReference type="EC" id="3.6.1.66" evidence="11"/>
<dbReference type="GO" id="GO:0035870">
    <property type="term" value="F:dITP diphosphatase activity"/>
    <property type="evidence" value="ECO:0007669"/>
    <property type="project" value="UniProtKB-ARBA"/>
</dbReference>
<comment type="similarity">
    <text evidence="2">Belongs to the HAM1 NTPase family.</text>
</comment>
<dbReference type="AlphaFoldDB" id="A0A381VAT8"/>
<dbReference type="EMBL" id="UINC01008183">
    <property type="protein sequence ID" value="SVA36878.1"/>
    <property type="molecule type" value="Genomic_DNA"/>
</dbReference>
<evidence type="ECO:0000256" key="15">
    <source>
        <dbReference type="ARBA" id="ARBA00083186"/>
    </source>
</evidence>
<evidence type="ECO:0000256" key="3">
    <source>
        <dbReference type="ARBA" id="ARBA00011738"/>
    </source>
</evidence>
<evidence type="ECO:0000256" key="7">
    <source>
        <dbReference type="ARBA" id="ARBA00022842"/>
    </source>
</evidence>
<dbReference type="GO" id="GO:0017111">
    <property type="term" value="F:ribonucleoside triphosphate phosphatase activity"/>
    <property type="evidence" value="ECO:0007669"/>
    <property type="project" value="InterPro"/>
</dbReference>
<dbReference type="GO" id="GO:0046872">
    <property type="term" value="F:metal ion binding"/>
    <property type="evidence" value="ECO:0007669"/>
    <property type="project" value="UniProtKB-KW"/>
</dbReference>
<dbReference type="InterPro" id="IPR020922">
    <property type="entry name" value="dITP/XTP_pyrophosphatase"/>
</dbReference>
<keyword evidence="6" id="KW-0378">Hydrolase</keyword>
<sequence>MKLVFATNNSNKIKEVSNLISNQIEIMSLKDIGCKEDIVESENTIIDNAILKANYIKNNYGYDCFSDDTGLEVDFLNGRPGVYSKRFAGENSTDELNMEKLLECMKESNNRNARFRTVIALNINNQVITFTGVCEGEILKQRRGNNGFGYDPVFLPKGYNNSFGEMSIIDKNKIAHRSKAVKKLINYLNKFC</sequence>
<dbReference type="Gene3D" id="3.90.950.10">
    <property type="match status" value="1"/>
</dbReference>
<evidence type="ECO:0000256" key="16">
    <source>
        <dbReference type="ARBA" id="ARBA00083635"/>
    </source>
</evidence>
<dbReference type="Pfam" id="PF01725">
    <property type="entry name" value="Ham1p_like"/>
    <property type="match status" value="1"/>
</dbReference>
<reference evidence="17" key="1">
    <citation type="submission" date="2018-05" db="EMBL/GenBank/DDBJ databases">
        <authorList>
            <person name="Lanie J.A."/>
            <person name="Ng W.-L."/>
            <person name="Kazmierczak K.M."/>
            <person name="Andrzejewski T.M."/>
            <person name="Davidsen T.M."/>
            <person name="Wayne K.J."/>
            <person name="Tettelin H."/>
            <person name="Glass J.I."/>
            <person name="Rusch D."/>
            <person name="Podicherti R."/>
            <person name="Tsui H.-C.T."/>
            <person name="Winkler M.E."/>
        </authorList>
    </citation>
    <scope>NUCLEOTIDE SEQUENCE</scope>
</reference>
<dbReference type="GO" id="GO:0009117">
    <property type="term" value="P:nucleotide metabolic process"/>
    <property type="evidence" value="ECO:0007669"/>
    <property type="project" value="UniProtKB-KW"/>
</dbReference>
<dbReference type="GO" id="GO:0009146">
    <property type="term" value="P:purine nucleoside triphosphate catabolic process"/>
    <property type="evidence" value="ECO:0007669"/>
    <property type="project" value="UniProtKB-ARBA"/>
</dbReference>
<keyword evidence="4" id="KW-0479">Metal-binding</keyword>
<dbReference type="InterPro" id="IPR029001">
    <property type="entry name" value="ITPase-like_fam"/>
</dbReference>
<evidence type="ECO:0000256" key="11">
    <source>
        <dbReference type="ARBA" id="ARBA00066468"/>
    </source>
</evidence>
<comment type="catalytic activity">
    <reaction evidence="9">
        <text>dITP + H2O = dIMP + diphosphate + H(+)</text>
        <dbReference type="Rhea" id="RHEA:28342"/>
        <dbReference type="ChEBI" id="CHEBI:15377"/>
        <dbReference type="ChEBI" id="CHEBI:15378"/>
        <dbReference type="ChEBI" id="CHEBI:33019"/>
        <dbReference type="ChEBI" id="CHEBI:61194"/>
        <dbReference type="ChEBI" id="CHEBI:61382"/>
        <dbReference type="EC" id="3.6.1.66"/>
    </reaction>
</comment>
<evidence type="ECO:0000256" key="8">
    <source>
        <dbReference type="ARBA" id="ARBA00023080"/>
    </source>
</evidence>
<protein>
    <recommendedName>
        <fullName evidence="12">dITP/XTP pyrophosphatase</fullName>
        <ecNumber evidence="11">3.6.1.66</ecNumber>
    </recommendedName>
    <alternativeName>
        <fullName evidence="13">Non-canonical purine NTP pyrophosphatase</fullName>
    </alternativeName>
    <alternativeName>
        <fullName evidence="14">Non-standard purine NTP pyrophosphatase</fullName>
    </alternativeName>
    <alternativeName>
        <fullName evidence="16">Nucleoside-triphosphate diphosphatase</fullName>
    </alternativeName>
    <alternativeName>
        <fullName evidence="15">Nucleoside-triphosphate pyrophosphatase</fullName>
    </alternativeName>
</protein>
<evidence type="ECO:0000256" key="4">
    <source>
        <dbReference type="ARBA" id="ARBA00022723"/>
    </source>
</evidence>
<accession>A0A381VAT8</accession>
<organism evidence="17">
    <name type="scientific">marine metagenome</name>
    <dbReference type="NCBI Taxonomy" id="408172"/>
    <lineage>
        <taxon>unclassified sequences</taxon>
        <taxon>metagenomes</taxon>
        <taxon>ecological metagenomes</taxon>
    </lineage>
</organism>
<dbReference type="GO" id="GO:0000166">
    <property type="term" value="F:nucleotide binding"/>
    <property type="evidence" value="ECO:0007669"/>
    <property type="project" value="UniProtKB-KW"/>
</dbReference>
<gene>
    <name evidence="17" type="ORF">METZ01_LOCUS89732</name>
</gene>
<dbReference type="GO" id="GO:0036222">
    <property type="term" value="F:XTP diphosphatase activity"/>
    <property type="evidence" value="ECO:0007669"/>
    <property type="project" value="UniProtKB-ARBA"/>
</dbReference>
<dbReference type="SUPFAM" id="SSF52972">
    <property type="entry name" value="ITPase-like"/>
    <property type="match status" value="1"/>
</dbReference>
<dbReference type="NCBIfam" id="NF011398">
    <property type="entry name" value="PRK14823.1"/>
    <property type="match status" value="1"/>
</dbReference>
<dbReference type="HAMAP" id="MF_01405">
    <property type="entry name" value="Non_canon_purine_NTPase"/>
    <property type="match status" value="1"/>
</dbReference>
<evidence type="ECO:0000256" key="13">
    <source>
        <dbReference type="ARBA" id="ARBA00075987"/>
    </source>
</evidence>
<evidence type="ECO:0000256" key="6">
    <source>
        <dbReference type="ARBA" id="ARBA00022801"/>
    </source>
</evidence>
<dbReference type="GO" id="GO:0005829">
    <property type="term" value="C:cytosol"/>
    <property type="evidence" value="ECO:0007669"/>
    <property type="project" value="TreeGrafter"/>
</dbReference>
<dbReference type="FunFam" id="3.90.950.10:FF:000001">
    <property type="entry name" value="dITP/XTP pyrophosphatase"/>
    <property type="match status" value="1"/>
</dbReference>
<evidence type="ECO:0000256" key="14">
    <source>
        <dbReference type="ARBA" id="ARBA00078805"/>
    </source>
</evidence>
<evidence type="ECO:0000256" key="5">
    <source>
        <dbReference type="ARBA" id="ARBA00022741"/>
    </source>
</evidence>
<evidence type="ECO:0000256" key="2">
    <source>
        <dbReference type="ARBA" id="ARBA00008023"/>
    </source>
</evidence>
<evidence type="ECO:0000256" key="9">
    <source>
        <dbReference type="ARBA" id="ARBA00051875"/>
    </source>
</evidence>
<comment type="cofactor">
    <cofactor evidence="1">
        <name>Mg(2+)</name>
        <dbReference type="ChEBI" id="CHEBI:18420"/>
    </cofactor>
</comment>
<dbReference type="PANTHER" id="PTHR11067">
    <property type="entry name" value="INOSINE TRIPHOSPHATE PYROPHOSPHATASE/HAM1 PROTEIN"/>
    <property type="match status" value="1"/>
</dbReference>
<dbReference type="GO" id="GO:0036220">
    <property type="term" value="F:ITP diphosphatase activity"/>
    <property type="evidence" value="ECO:0007669"/>
    <property type="project" value="UniProtKB-EC"/>
</dbReference>
<evidence type="ECO:0000256" key="10">
    <source>
        <dbReference type="ARBA" id="ARBA00052017"/>
    </source>
</evidence>
<dbReference type="NCBIfam" id="TIGR00042">
    <property type="entry name" value="RdgB/HAM1 family non-canonical purine NTP pyrophosphatase"/>
    <property type="match status" value="1"/>
</dbReference>
<dbReference type="InterPro" id="IPR002637">
    <property type="entry name" value="RdgB/HAM1"/>
</dbReference>
<evidence type="ECO:0000313" key="17">
    <source>
        <dbReference type="EMBL" id="SVA36878.1"/>
    </source>
</evidence>
<evidence type="ECO:0000256" key="1">
    <source>
        <dbReference type="ARBA" id="ARBA00001946"/>
    </source>
</evidence>